<comment type="subunit">
    <text evidence="9">Forms a complex with TatC.</text>
</comment>
<dbReference type="InterPro" id="IPR003369">
    <property type="entry name" value="TatA/B/E"/>
</dbReference>
<evidence type="ECO:0000256" key="9">
    <source>
        <dbReference type="HAMAP-Rule" id="MF_00236"/>
    </source>
</evidence>
<evidence type="ECO:0000256" key="2">
    <source>
        <dbReference type="ARBA" id="ARBA00022448"/>
    </source>
</evidence>
<dbReference type="PANTHER" id="PTHR42982">
    <property type="entry name" value="SEC-INDEPENDENT PROTEIN TRANSLOCASE PROTEIN TATA"/>
    <property type="match status" value="1"/>
</dbReference>
<dbReference type="InterPro" id="IPR006312">
    <property type="entry name" value="TatA/E"/>
</dbReference>
<evidence type="ECO:0000256" key="7">
    <source>
        <dbReference type="ARBA" id="ARBA00023010"/>
    </source>
</evidence>
<protein>
    <recommendedName>
        <fullName evidence="9">Sec-independent protein translocase protein TatA</fullName>
    </recommendedName>
</protein>
<keyword evidence="3 9" id="KW-1003">Cell membrane</keyword>
<dbReference type="RefSeq" id="WP_129354052.1">
    <property type="nucleotide sequence ID" value="NZ_CP026538.1"/>
</dbReference>
<gene>
    <name evidence="9" type="primary">tatA</name>
    <name evidence="10" type="ORF">C3Y92_15335</name>
</gene>
<dbReference type="NCBIfam" id="TIGR01411">
    <property type="entry name" value="tatAE"/>
    <property type="match status" value="1"/>
</dbReference>
<dbReference type="KEGG" id="dcb:C3Y92_15335"/>
<dbReference type="EMBL" id="CP026538">
    <property type="protein sequence ID" value="QAZ68527.1"/>
    <property type="molecule type" value="Genomic_DNA"/>
</dbReference>
<keyword evidence="5 9" id="KW-0653">Protein transport</keyword>
<comment type="subcellular location">
    <subcellularLocation>
        <location evidence="1 9">Cell membrane</location>
        <topology evidence="1 9">Single-pass membrane protein</topology>
    </subcellularLocation>
</comment>
<evidence type="ECO:0000256" key="5">
    <source>
        <dbReference type="ARBA" id="ARBA00022927"/>
    </source>
</evidence>
<evidence type="ECO:0000256" key="4">
    <source>
        <dbReference type="ARBA" id="ARBA00022692"/>
    </source>
</evidence>
<keyword evidence="7 9" id="KW-0811">Translocation</keyword>
<evidence type="ECO:0000313" key="11">
    <source>
        <dbReference type="Proteomes" id="UP000293296"/>
    </source>
</evidence>
<keyword evidence="11" id="KW-1185">Reference proteome</keyword>
<feature type="transmembrane region" description="Helical" evidence="9">
    <location>
        <begin position="6"/>
        <end position="25"/>
    </location>
</feature>
<organism evidence="10 11">
    <name type="scientific">Solidesulfovibrio carbinolicus</name>
    <dbReference type="NCBI Taxonomy" id="296842"/>
    <lineage>
        <taxon>Bacteria</taxon>
        <taxon>Pseudomonadati</taxon>
        <taxon>Thermodesulfobacteriota</taxon>
        <taxon>Desulfovibrionia</taxon>
        <taxon>Desulfovibrionales</taxon>
        <taxon>Desulfovibrionaceae</taxon>
        <taxon>Solidesulfovibrio</taxon>
    </lineage>
</organism>
<keyword evidence="8 9" id="KW-0472">Membrane</keyword>
<accession>A0A4P6HMR3</accession>
<dbReference type="HAMAP" id="MF_00236">
    <property type="entry name" value="TatA_E"/>
    <property type="match status" value="1"/>
</dbReference>
<evidence type="ECO:0000256" key="3">
    <source>
        <dbReference type="ARBA" id="ARBA00022475"/>
    </source>
</evidence>
<dbReference type="Proteomes" id="UP000293296">
    <property type="component" value="Chromosome"/>
</dbReference>
<evidence type="ECO:0000256" key="8">
    <source>
        <dbReference type="ARBA" id="ARBA00023136"/>
    </source>
</evidence>
<evidence type="ECO:0000256" key="1">
    <source>
        <dbReference type="ARBA" id="ARBA00004162"/>
    </source>
</evidence>
<sequence length="60" mass="6659">MGAFSIWHWLVVLGVVIILFGPSRLPSLGHNLGKAIRGFKDSMGEKDITPVDPQNDQRRS</sequence>
<proteinExistence type="inferred from homology"/>
<comment type="similarity">
    <text evidence="9">Belongs to the TatA/E family.</text>
</comment>
<dbReference type="Gene3D" id="1.20.5.3310">
    <property type="match status" value="1"/>
</dbReference>
<dbReference type="GO" id="GO:0033281">
    <property type="term" value="C:TAT protein transport complex"/>
    <property type="evidence" value="ECO:0007669"/>
    <property type="project" value="UniProtKB-UniRule"/>
</dbReference>
<keyword evidence="4 9" id="KW-0812">Transmembrane</keyword>
<dbReference type="Pfam" id="PF02416">
    <property type="entry name" value="TatA_B_E"/>
    <property type="match status" value="1"/>
</dbReference>
<dbReference type="GO" id="GO:0008320">
    <property type="term" value="F:protein transmembrane transporter activity"/>
    <property type="evidence" value="ECO:0007669"/>
    <property type="project" value="UniProtKB-UniRule"/>
</dbReference>
<dbReference type="AlphaFoldDB" id="A0A4P6HMR3"/>
<dbReference type="OrthoDB" id="5460384at2"/>
<keyword evidence="6 9" id="KW-1133">Transmembrane helix</keyword>
<evidence type="ECO:0000256" key="6">
    <source>
        <dbReference type="ARBA" id="ARBA00022989"/>
    </source>
</evidence>
<dbReference type="PANTHER" id="PTHR42982:SF1">
    <property type="entry name" value="SEC-INDEPENDENT PROTEIN TRANSLOCASE PROTEIN TATA"/>
    <property type="match status" value="1"/>
</dbReference>
<reference evidence="10 11" key="1">
    <citation type="submission" date="2018-02" db="EMBL/GenBank/DDBJ databases">
        <title>Genome sequence of Desulfovibrio carbinolicus DSM 3852.</title>
        <authorList>
            <person name="Wilbanks E."/>
            <person name="Skennerton C.T."/>
            <person name="Orphan V.J."/>
        </authorList>
    </citation>
    <scope>NUCLEOTIDE SEQUENCE [LARGE SCALE GENOMIC DNA]</scope>
    <source>
        <strain evidence="10 11">DSM 3852</strain>
    </source>
</reference>
<evidence type="ECO:0000313" key="10">
    <source>
        <dbReference type="EMBL" id="QAZ68527.1"/>
    </source>
</evidence>
<name>A0A4P6HMR3_9BACT</name>
<keyword evidence="2 9" id="KW-0813">Transport</keyword>
<comment type="function">
    <text evidence="9">Part of the twin-arginine translocation (Tat) system that transports large folded proteins containing a characteristic twin-arginine motif in their signal peptide across membranes. TatA could form the protein-conducting channel of the Tat system.</text>
</comment>
<dbReference type="GO" id="GO:0043953">
    <property type="term" value="P:protein transport by the Tat complex"/>
    <property type="evidence" value="ECO:0007669"/>
    <property type="project" value="UniProtKB-UniRule"/>
</dbReference>